<dbReference type="Gene3D" id="2.60.40.10">
    <property type="entry name" value="Immunoglobulins"/>
    <property type="match status" value="1"/>
</dbReference>
<dbReference type="Gene3D" id="2.30.30.40">
    <property type="entry name" value="SH3 Domains"/>
    <property type="match status" value="1"/>
</dbReference>
<dbReference type="InterPro" id="IPR003646">
    <property type="entry name" value="SH3-like_bac-type"/>
</dbReference>
<evidence type="ECO:0000313" key="3">
    <source>
        <dbReference type="Proteomes" id="UP000228920"/>
    </source>
</evidence>
<dbReference type="PROSITE" id="PS51781">
    <property type="entry name" value="SH3B"/>
    <property type="match status" value="1"/>
</dbReference>
<protein>
    <recommendedName>
        <fullName evidence="1">SH3b domain-containing protein</fullName>
    </recommendedName>
</protein>
<feature type="domain" description="SH3b" evidence="1">
    <location>
        <begin position="462"/>
        <end position="530"/>
    </location>
</feature>
<evidence type="ECO:0000259" key="1">
    <source>
        <dbReference type="PROSITE" id="PS51781"/>
    </source>
</evidence>
<gene>
    <name evidence="2" type="ORF">COY32_00170</name>
</gene>
<dbReference type="Pfam" id="PF08239">
    <property type="entry name" value="SH3_3"/>
    <property type="match status" value="1"/>
</dbReference>
<dbReference type="Proteomes" id="UP000228920">
    <property type="component" value="Unassembled WGS sequence"/>
</dbReference>
<evidence type="ECO:0000313" key="2">
    <source>
        <dbReference type="EMBL" id="PIZ48291.1"/>
    </source>
</evidence>
<reference evidence="3" key="1">
    <citation type="submission" date="2017-09" db="EMBL/GenBank/DDBJ databases">
        <title>Depth-based differentiation of microbial function through sediment-hosted aquifers and enrichment of novel symbionts in the deep terrestrial subsurface.</title>
        <authorList>
            <person name="Probst A.J."/>
            <person name="Ladd B."/>
            <person name="Jarett J.K."/>
            <person name="Geller-Mcgrath D.E."/>
            <person name="Sieber C.M.K."/>
            <person name="Emerson J.B."/>
            <person name="Anantharaman K."/>
            <person name="Thomas B.C."/>
            <person name="Malmstrom R."/>
            <person name="Stieglmeier M."/>
            <person name="Klingl A."/>
            <person name="Woyke T."/>
            <person name="Ryan C.M."/>
            <person name="Banfield J.F."/>
        </authorList>
    </citation>
    <scope>NUCLEOTIDE SEQUENCE [LARGE SCALE GENOMIC DNA]</scope>
</reference>
<name>A0A2M7TM65_UNCKA</name>
<dbReference type="EMBL" id="PFNL01000004">
    <property type="protein sequence ID" value="PIZ48291.1"/>
    <property type="molecule type" value="Genomic_DNA"/>
</dbReference>
<dbReference type="AlphaFoldDB" id="A0A2M7TM65"/>
<dbReference type="InterPro" id="IPR013783">
    <property type="entry name" value="Ig-like_fold"/>
</dbReference>
<comment type="caution">
    <text evidence="2">The sequence shown here is derived from an EMBL/GenBank/DDBJ whole genome shotgun (WGS) entry which is preliminary data.</text>
</comment>
<proteinExistence type="predicted"/>
<accession>A0A2M7TM65</accession>
<organism evidence="2 3">
    <name type="scientific">candidate division WWE3 bacterium CG_4_10_14_0_2_um_filter_41_14</name>
    <dbReference type="NCBI Taxonomy" id="1975072"/>
    <lineage>
        <taxon>Bacteria</taxon>
        <taxon>Katanobacteria</taxon>
    </lineage>
</organism>
<sequence length="530" mass="57787">MQFTAMRTLLVVITLTIIALITFAFVKEGALVLFSQESETGTLTVVTPNSSVSLRIDGESYTTTPATGISLPTGEHLVSIGDEWQTKIQIAGNTQSTIDQTLFSNSIVNFGYQVGFEQLQTLFAQSSLTIVTTPSDAVITVNGKTQQSSPAIIPVRESESFEIVVSKDGFKDRVLSLSVPKSTRAQVVVSLIPNVYESLTVRAVDDVTTSETGVPQSISRVEWGGAMLPANEVPLTTWQNVVAYQLVPFTNSSDIETLLVLDEISRFWYGYDGIPFAYVITADATLYEGIGVYNYDFSTISGRGFQAGDVPVLIISSEITQDISTRLRDVVTLSETAPAPSVRNISEVSQISLALGEGKQIAMRFQNTGSTVWQNPQRFVVRAIGNEGISELYDPVKWKSISDAISIDSSFVYPGADFSFMLPIQAPYYPVQVTQNFVIFDTETSSEVLGSQFVLSISVTGEDVGTLTILDTPTGYLNVRGGPSIGSALVTTVFPGEKFAYKREDGEWIQIILRDGVFGWINTKYVQKLQ</sequence>